<sequence>MTPLRERLREAARQTLGLQLDASRLADLEDLAEERRTALGLADVEAWLARLEAGEPEEEGAVARRLTVGETYFFRNENDLKAFVGEVVPERVRARGADRRLRFLSAGCASGEEPYTLAMLLRGMPFLGGWELSVRGVDVNPAAVARGRSARYGEWSLRQTPADLRARFFRQEGREYRVNDDVRALVALDVRNLSRDDGELFAPGSWDAVFCRNVLMYLAPEVTRRIVDRLATALAPGGFLFLGHAENLRGVSSRFHLRQARGTFFYQRREDDGPGDEAAPAAAAPPRPPRPPRPAPVPAPEAGGDLEPAPVEGSWVDAIAQASARVAALTGKPLAPPARPRGAAPDAAQVTRAFDFLRRERFADALSELGSPPLESERDPDVLLLRAVLLASGGRHAEAEAVCARLLAVDELSAEAHYVKALCREHAGDPGGAADEDRYAAYLDPTFAMPRLHLGLMHRRAGELDPARRELARARVLLAAEEASRVLLLGGGFSREALSELCRAELRAAGGEP</sequence>
<dbReference type="PANTHER" id="PTHR24422:SF19">
    <property type="entry name" value="CHEMOTAXIS PROTEIN METHYLTRANSFERASE"/>
    <property type="match status" value="1"/>
</dbReference>
<feature type="domain" description="CheR-type methyltransferase" evidence="5">
    <location>
        <begin position="6"/>
        <end position="271"/>
    </location>
</feature>
<organism evidence="6 7">
    <name type="scientific">Anaeromyxobacter paludicola</name>
    <dbReference type="NCBI Taxonomy" id="2918171"/>
    <lineage>
        <taxon>Bacteria</taxon>
        <taxon>Pseudomonadati</taxon>
        <taxon>Myxococcota</taxon>
        <taxon>Myxococcia</taxon>
        <taxon>Myxococcales</taxon>
        <taxon>Cystobacterineae</taxon>
        <taxon>Anaeromyxobacteraceae</taxon>
        <taxon>Anaeromyxobacter</taxon>
    </lineage>
</organism>
<proteinExistence type="predicted"/>
<dbReference type="CDD" id="cd02440">
    <property type="entry name" value="AdoMet_MTases"/>
    <property type="match status" value="1"/>
</dbReference>
<evidence type="ECO:0000313" key="6">
    <source>
        <dbReference type="EMBL" id="BDG08804.1"/>
    </source>
</evidence>
<dbReference type="EMBL" id="AP025592">
    <property type="protein sequence ID" value="BDG08804.1"/>
    <property type="molecule type" value="Genomic_DNA"/>
</dbReference>
<dbReference type="Gene3D" id="3.40.50.150">
    <property type="entry name" value="Vaccinia Virus protein VP39"/>
    <property type="match status" value="1"/>
</dbReference>
<dbReference type="InterPro" id="IPR000780">
    <property type="entry name" value="CheR_MeTrfase"/>
</dbReference>
<dbReference type="InterPro" id="IPR011990">
    <property type="entry name" value="TPR-like_helical_dom_sf"/>
</dbReference>
<dbReference type="PANTHER" id="PTHR24422">
    <property type="entry name" value="CHEMOTAXIS PROTEIN METHYLTRANSFERASE"/>
    <property type="match status" value="1"/>
</dbReference>
<dbReference type="PROSITE" id="PS50123">
    <property type="entry name" value="CHER"/>
    <property type="match status" value="1"/>
</dbReference>
<dbReference type="Gene3D" id="1.25.40.10">
    <property type="entry name" value="Tetratricopeptide repeat domain"/>
    <property type="match status" value="1"/>
</dbReference>
<dbReference type="Pfam" id="PF01739">
    <property type="entry name" value="CheR"/>
    <property type="match status" value="1"/>
</dbReference>
<dbReference type="InterPro" id="IPR022642">
    <property type="entry name" value="CheR_C"/>
</dbReference>
<keyword evidence="3" id="KW-0949">S-adenosyl-L-methionine</keyword>
<dbReference type="Proteomes" id="UP001162734">
    <property type="component" value="Chromosome"/>
</dbReference>
<reference evidence="7" key="1">
    <citation type="journal article" date="2022" name="Int. J. Syst. Evol. Microbiol.">
        <title>Anaeromyxobacter oryzae sp. nov., Anaeromyxobacter diazotrophicus sp. nov. and Anaeromyxobacter paludicola sp. nov., isolated from paddy soils.</title>
        <authorList>
            <person name="Itoh H."/>
            <person name="Xu Z."/>
            <person name="Mise K."/>
            <person name="Masuda Y."/>
            <person name="Ushijima N."/>
            <person name="Hayakawa C."/>
            <person name="Shiratori Y."/>
            <person name="Senoo K."/>
        </authorList>
    </citation>
    <scope>NUCLEOTIDE SEQUENCE [LARGE SCALE GENOMIC DNA]</scope>
    <source>
        <strain evidence="7">Red630</strain>
    </source>
</reference>
<evidence type="ECO:0000256" key="2">
    <source>
        <dbReference type="ARBA" id="ARBA00022679"/>
    </source>
</evidence>
<feature type="region of interest" description="Disordered" evidence="4">
    <location>
        <begin position="268"/>
        <end position="310"/>
    </location>
</feature>
<dbReference type="PRINTS" id="PR00996">
    <property type="entry name" value="CHERMTFRASE"/>
</dbReference>
<dbReference type="SUPFAM" id="SSF48452">
    <property type="entry name" value="TPR-like"/>
    <property type="match status" value="1"/>
</dbReference>
<feature type="compositionally biased region" description="Pro residues" evidence="4">
    <location>
        <begin position="283"/>
        <end position="299"/>
    </location>
</feature>
<dbReference type="InterPro" id="IPR050903">
    <property type="entry name" value="Bact_Chemotaxis_MeTrfase"/>
</dbReference>
<dbReference type="RefSeq" id="WP_248346047.1">
    <property type="nucleotide sequence ID" value="NZ_AP025592.1"/>
</dbReference>
<gene>
    <name evidence="6" type="ORF">AMPC_19170</name>
</gene>
<evidence type="ECO:0000313" key="7">
    <source>
        <dbReference type="Proteomes" id="UP001162734"/>
    </source>
</evidence>
<evidence type="ECO:0000256" key="1">
    <source>
        <dbReference type="ARBA" id="ARBA00022603"/>
    </source>
</evidence>
<evidence type="ECO:0000256" key="4">
    <source>
        <dbReference type="SAM" id="MobiDB-lite"/>
    </source>
</evidence>
<dbReference type="SMART" id="SM00138">
    <property type="entry name" value="MeTrc"/>
    <property type="match status" value="1"/>
</dbReference>
<dbReference type="InterPro" id="IPR029063">
    <property type="entry name" value="SAM-dependent_MTases_sf"/>
</dbReference>
<protein>
    <submittedName>
        <fullName evidence="6">Protein-glutamate O-methyltransferase</fullName>
    </submittedName>
</protein>
<dbReference type="SUPFAM" id="SSF53335">
    <property type="entry name" value="S-adenosyl-L-methionine-dependent methyltransferases"/>
    <property type="match status" value="1"/>
</dbReference>
<accession>A0ABM7XAC2</accession>
<name>A0ABM7XAC2_9BACT</name>
<evidence type="ECO:0000259" key="5">
    <source>
        <dbReference type="PROSITE" id="PS50123"/>
    </source>
</evidence>
<keyword evidence="2" id="KW-0808">Transferase</keyword>
<keyword evidence="1" id="KW-0489">Methyltransferase</keyword>
<keyword evidence="7" id="KW-1185">Reference proteome</keyword>
<evidence type="ECO:0000256" key="3">
    <source>
        <dbReference type="ARBA" id="ARBA00022691"/>
    </source>
</evidence>